<gene>
    <name evidence="2" type="ORF">GCM10017781_22910</name>
    <name evidence="3" type="ORF">HNQ07_002326</name>
</gene>
<dbReference type="CDD" id="cd00761">
    <property type="entry name" value="Glyco_tranf_GTA_type"/>
    <property type="match status" value="1"/>
</dbReference>
<evidence type="ECO:0000313" key="4">
    <source>
        <dbReference type="Proteomes" id="UP000539473"/>
    </source>
</evidence>
<dbReference type="EMBL" id="JACHFK010000005">
    <property type="protein sequence ID" value="MBB5376862.1"/>
    <property type="molecule type" value="Genomic_DNA"/>
</dbReference>
<dbReference type="Proteomes" id="UP000539473">
    <property type="component" value="Unassembled WGS sequence"/>
</dbReference>
<dbReference type="Gene3D" id="3.90.550.10">
    <property type="entry name" value="Spore Coat Polysaccharide Biosynthesis Protein SpsA, Chain A"/>
    <property type="match status" value="1"/>
</dbReference>
<sequence length="352" mass="39651">MAWLTRGSVLCLSMSAVVVSEEREVYMTATRFSTEHPLISVVIPTYNRPELLRERALQSALNQTYPNVEIIVVLDGQDGKTPAMLEAVGPQVTLVALSEQGGVSAARNAGVRHSRGEWIAFLDDDDEWRPDKLWEQAATARRSVHEFPVVFNGYIGRTPAGDRLHPSRPLEDSEPIGDYLMVRRTLKDEECVLVSSLFFAPRALMLNVPFKEGLKSQEDWDWLLRAEQVPGVGFDQVPREKASSLTIYYSGEARPSGSRHLIWEDNLHWAREHWQASRLSDRAFAGFLLFQLAPRASAAGDYRGLAVLGRSLLSARPTALELLRFLKHALLPAPFRRMLRNTVNAVRPTRRL</sequence>
<reference evidence="2" key="4">
    <citation type="submission" date="2024-05" db="EMBL/GenBank/DDBJ databases">
        <authorList>
            <person name="Sun Q."/>
            <person name="Zhou Y."/>
        </authorList>
    </citation>
    <scope>NUCLEOTIDE SEQUENCE</scope>
    <source>
        <strain evidence="2">CGMCC 1.18437</strain>
    </source>
</reference>
<reference evidence="3 4" key="3">
    <citation type="submission" date="2020-08" db="EMBL/GenBank/DDBJ databases">
        <title>Genomic Encyclopedia of Type Strains, Phase IV (KMG-IV): sequencing the most valuable type-strain genomes for metagenomic binning, comparative biology and taxonomic classification.</title>
        <authorList>
            <person name="Goeker M."/>
        </authorList>
    </citation>
    <scope>NUCLEOTIDE SEQUENCE [LARGE SCALE GENOMIC DNA]</scope>
    <source>
        <strain evidence="3 4">DSM 27521</strain>
    </source>
</reference>
<dbReference type="EMBL" id="BNAJ01000005">
    <property type="protein sequence ID" value="GHF45913.1"/>
    <property type="molecule type" value="Genomic_DNA"/>
</dbReference>
<dbReference type="InterPro" id="IPR029044">
    <property type="entry name" value="Nucleotide-diphossugar_trans"/>
</dbReference>
<dbReference type="AlphaFoldDB" id="A0A7W8KET1"/>
<accession>A0A7W8KET1</accession>
<comment type="caution">
    <text evidence="3">The sequence shown here is derived from an EMBL/GenBank/DDBJ whole genome shotgun (WGS) entry which is preliminary data.</text>
</comment>
<dbReference type="RefSeq" id="WP_184111899.1">
    <property type="nucleotide sequence ID" value="NZ_BNAJ01000005.1"/>
</dbReference>
<evidence type="ECO:0000313" key="3">
    <source>
        <dbReference type="EMBL" id="MBB5376862.1"/>
    </source>
</evidence>
<reference evidence="2" key="1">
    <citation type="journal article" date="2014" name="Int. J. Syst. Evol. Microbiol.">
        <title>Complete genome of a new Firmicutes species belonging to the dominant human colonic microbiota ('Ruminococcus bicirculans') reveals two chromosomes and a selective capacity to utilize plant glucans.</title>
        <authorList>
            <consortium name="NISC Comparative Sequencing Program"/>
            <person name="Wegmann U."/>
            <person name="Louis P."/>
            <person name="Goesmann A."/>
            <person name="Henrissat B."/>
            <person name="Duncan S.H."/>
            <person name="Flint H.J."/>
        </authorList>
    </citation>
    <scope>NUCLEOTIDE SEQUENCE</scope>
    <source>
        <strain evidence="2">CGMCC 1.18437</strain>
    </source>
</reference>
<dbReference type="PANTHER" id="PTHR43685:SF2">
    <property type="entry name" value="GLYCOSYLTRANSFERASE 2-LIKE DOMAIN-CONTAINING PROTEIN"/>
    <property type="match status" value="1"/>
</dbReference>
<feature type="domain" description="Glycosyltransferase 2-like" evidence="1">
    <location>
        <begin position="40"/>
        <end position="165"/>
    </location>
</feature>
<protein>
    <submittedName>
        <fullName evidence="3">Glycosyltransferase involved in cell wall biosynthesis</fullName>
    </submittedName>
</protein>
<reference evidence="5" key="2">
    <citation type="journal article" date="2019" name="Int. J. Syst. Evol. Microbiol.">
        <title>The Global Catalogue of Microorganisms (GCM) 10K type strain sequencing project: providing services to taxonomists for standard genome sequencing and annotation.</title>
        <authorList>
            <consortium name="The Broad Institute Genomics Platform"/>
            <consortium name="The Broad Institute Genome Sequencing Center for Infectious Disease"/>
            <person name="Wu L."/>
            <person name="Ma J."/>
        </authorList>
    </citation>
    <scope>NUCLEOTIDE SEQUENCE [LARGE SCALE GENOMIC DNA]</scope>
    <source>
        <strain evidence="5">CGMCC 1.18437</strain>
    </source>
</reference>
<organism evidence="3 4">
    <name type="scientific">Deinococcus metalli</name>
    <dbReference type="NCBI Taxonomy" id="1141878"/>
    <lineage>
        <taxon>Bacteria</taxon>
        <taxon>Thermotogati</taxon>
        <taxon>Deinococcota</taxon>
        <taxon>Deinococci</taxon>
        <taxon>Deinococcales</taxon>
        <taxon>Deinococcaceae</taxon>
        <taxon>Deinococcus</taxon>
    </lineage>
</organism>
<dbReference type="GO" id="GO:0016740">
    <property type="term" value="F:transferase activity"/>
    <property type="evidence" value="ECO:0007669"/>
    <property type="project" value="UniProtKB-KW"/>
</dbReference>
<dbReference type="Pfam" id="PF00535">
    <property type="entry name" value="Glycos_transf_2"/>
    <property type="match status" value="1"/>
</dbReference>
<keyword evidence="5" id="KW-1185">Reference proteome</keyword>
<evidence type="ECO:0000313" key="2">
    <source>
        <dbReference type="EMBL" id="GHF45913.1"/>
    </source>
</evidence>
<keyword evidence="3" id="KW-0808">Transferase</keyword>
<evidence type="ECO:0000259" key="1">
    <source>
        <dbReference type="Pfam" id="PF00535"/>
    </source>
</evidence>
<evidence type="ECO:0000313" key="5">
    <source>
        <dbReference type="Proteomes" id="UP000619376"/>
    </source>
</evidence>
<dbReference type="InterPro" id="IPR050834">
    <property type="entry name" value="Glycosyltransf_2"/>
</dbReference>
<dbReference type="SUPFAM" id="SSF53448">
    <property type="entry name" value="Nucleotide-diphospho-sugar transferases"/>
    <property type="match status" value="1"/>
</dbReference>
<dbReference type="PANTHER" id="PTHR43685">
    <property type="entry name" value="GLYCOSYLTRANSFERASE"/>
    <property type="match status" value="1"/>
</dbReference>
<dbReference type="Proteomes" id="UP000619376">
    <property type="component" value="Unassembled WGS sequence"/>
</dbReference>
<name>A0A7W8KET1_9DEIO</name>
<dbReference type="InterPro" id="IPR001173">
    <property type="entry name" value="Glyco_trans_2-like"/>
</dbReference>
<proteinExistence type="predicted"/>